<evidence type="ECO:0000256" key="1">
    <source>
        <dbReference type="ARBA" id="ARBA00004167"/>
    </source>
</evidence>
<keyword evidence="9" id="KW-1185">Reference proteome</keyword>
<dbReference type="Gene3D" id="3.40.50.300">
    <property type="entry name" value="P-loop containing nucleotide triphosphate hydrolases"/>
    <property type="match status" value="1"/>
</dbReference>
<dbReference type="InterPro" id="IPR005331">
    <property type="entry name" value="Sulfotransferase"/>
</dbReference>
<keyword evidence="5 8" id="KW-1133">Transmembrane helix</keyword>
<proteinExistence type="inferred from homology"/>
<keyword evidence="6 8" id="KW-0472">Membrane</keyword>
<dbReference type="InterPro" id="IPR027417">
    <property type="entry name" value="P-loop_NTPase"/>
</dbReference>
<dbReference type="PANTHER" id="PTHR12812:SF0">
    <property type="entry name" value="HEPARAN-SULFATE 6-O-SULFOTRANSFERASE"/>
    <property type="match status" value="1"/>
</dbReference>
<dbReference type="PANTHER" id="PTHR12812">
    <property type="entry name" value="HEPARAN SULFATE 6-O-SULFOTRANSFERASE 3"/>
    <property type="match status" value="1"/>
</dbReference>
<reference evidence="10" key="1">
    <citation type="submission" date="2022-11" db="UniProtKB">
        <authorList>
            <consortium name="WormBaseParasite"/>
        </authorList>
    </citation>
    <scope>IDENTIFICATION</scope>
</reference>
<accession>A0A914HXL5</accession>
<dbReference type="Pfam" id="PF03567">
    <property type="entry name" value="Sulfotransfer_2"/>
    <property type="match status" value="1"/>
</dbReference>
<evidence type="ECO:0000256" key="2">
    <source>
        <dbReference type="ARBA" id="ARBA00010109"/>
    </source>
</evidence>
<feature type="transmembrane region" description="Helical" evidence="8">
    <location>
        <begin position="15"/>
        <end position="35"/>
    </location>
</feature>
<evidence type="ECO:0000313" key="9">
    <source>
        <dbReference type="Proteomes" id="UP000887572"/>
    </source>
</evidence>
<sequence length="402" mass="46159">MASEKWHKKCAKRGMNVFVGCVTIWTFLLSIFLIGTNTREDAENNVLTRTTPRLPSLTQMTEFAFGNSIGNANKHSTASAAHYQQTILSFAHITQNPDNYRFKVEGGQDVLVFLHIQKTAGTSFERFLVRHLNVTHQCKCVFGEKRKMKCQCRRPIGRIWLFSRYSTGWACNLHADYTELIVSGCVNNKLDVREGKRHKRRLFLTTFLRDPIDRFVSEYTHVSERGATWARALHFCGGRLPTPEELPMCFDPVVGWGGVSLDEFLACPYNLAFNRQTRMLSDLSLVNCYNSSAMDAIVRDRIILESAKFNLRQFAFFGLKERMAESQLLFEKTLGLTFDSDLSLWNKSKSAHVIPTRRQLDLIRQKNALDLALYDFARGIFELRLSQIGRRVLLLNLHLAFL</sequence>
<keyword evidence="3 8" id="KW-0808">Transferase</keyword>
<comment type="catalytic activity">
    <reaction evidence="8">
        <text>alpha-D-glucosaminyl-[heparan sulfate](n) + 3'-phosphoadenylyl sulfate = 6-sulfo-alpha-D-glucosaminyl-[heparan sulfate](n) + adenosine 3',5'-bisphosphate + H(+)</text>
        <dbReference type="Rhea" id="RHEA:56604"/>
        <dbReference type="Rhea" id="RHEA-COMP:9830"/>
        <dbReference type="Rhea" id="RHEA-COMP:14621"/>
        <dbReference type="ChEBI" id="CHEBI:15378"/>
        <dbReference type="ChEBI" id="CHEBI:58339"/>
        <dbReference type="ChEBI" id="CHEBI:58343"/>
        <dbReference type="ChEBI" id="CHEBI:58388"/>
        <dbReference type="ChEBI" id="CHEBI:140604"/>
    </reaction>
</comment>
<evidence type="ECO:0000313" key="10">
    <source>
        <dbReference type="WBParaSite" id="Gr19_v10_g5063.t1"/>
    </source>
</evidence>
<dbReference type="GO" id="GO:0016020">
    <property type="term" value="C:membrane"/>
    <property type="evidence" value="ECO:0007669"/>
    <property type="project" value="UniProtKB-SubCell"/>
</dbReference>
<evidence type="ECO:0000256" key="7">
    <source>
        <dbReference type="ARBA" id="ARBA00023180"/>
    </source>
</evidence>
<keyword evidence="8" id="KW-0735">Signal-anchor</keyword>
<evidence type="ECO:0000256" key="3">
    <source>
        <dbReference type="ARBA" id="ARBA00022679"/>
    </source>
</evidence>
<protein>
    <recommendedName>
        <fullName evidence="8">Heparan-sulfate 6-O-sulfotransferase</fullName>
        <ecNumber evidence="8">2.8.2.-</ecNumber>
    </recommendedName>
</protein>
<dbReference type="GO" id="GO:0017095">
    <property type="term" value="F:heparan sulfate 6-sulfotransferase activity"/>
    <property type="evidence" value="ECO:0007669"/>
    <property type="project" value="TreeGrafter"/>
</dbReference>
<dbReference type="AlphaFoldDB" id="A0A914HXL5"/>
<comment type="function">
    <text evidence="8">6-O-sulfation enzyme which catalyzes the transfer of sulfate from 3'-phosphoadenosine 5'-phosphosulfate (PAPS) to position 6 of the N-sulfoglucosamine residue (GlcNS) of heparan sulfate.</text>
</comment>
<dbReference type="Proteomes" id="UP000887572">
    <property type="component" value="Unplaced"/>
</dbReference>
<keyword evidence="4 8" id="KW-0812">Transmembrane</keyword>
<comment type="similarity">
    <text evidence="2 8">Belongs to the sulfotransferase 6 family.</text>
</comment>
<evidence type="ECO:0000256" key="5">
    <source>
        <dbReference type="ARBA" id="ARBA00022989"/>
    </source>
</evidence>
<name>A0A914HXL5_GLORO</name>
<organism evidence="9 10">
    <name type="scientific">Globodera rostochiensis</name>
    <name type="common">Golden nematode worm</name>
    <name type="synonym">Heterodera rostochiensis</name>
    <dbReference type="NCBI Taxonomy" id="31243"/>
    <lineage>
        <taxon>Eukaryota</taxon>
        <taxon>Metazoa</taxon>
        <taxon>Ecdysozoa</taxon>
        <taxon>Nematoda</taxon>
        <taxon>Chromadorea</taxon>
        <taxon>Rhabditida</taxon>
        <taxon>Tylenchina</taxon>
        <taxon>Tylenchomorpha</taxon>
        <taxon>Tylenchoidea</taxon>
        <taxon>Heteroderidae</taxon>
        <taxon>Heteroderinae</taxon>
        <taxon>Globodera</taxon>
    </lineage>
</organism>
<comment type="subcellular location">
    <subcellularLocation>
        <location evidence="1">Membrane</location>
        <topology evidence="1">Single-pass membrane protein</topology>
    </subcellularLocation>
    <subcellularLocation>
        <location evidence="8">Membrane</location>
        <topology evidence="8">Single-pass type II membrane protein</topology>
    </subcellularLocation>
</comment>
<dbReference type="InterPro" id="IPR010635">
    <property type="entry name" value="Heparan_SO4-6-sulfoTrfase"/>
</dbReference>
<evidence type="ECO:0000256" key="4">
    <source>
        <dbReference type="ARBA" id="ARBA00022692"/>
    </source>
</evidence>
<evidence type="ECO:0000256" key="8">
    <source>
        <dbReference type="RuleBase" id="RU364122"/>
    </source>
</evidence>
<dbReference type="WBParaSite" id="Gr19_v10_g5063.t1">
    <property type="protein sequence ID" value="Gr19_v10_g5063.t1"/>
    <property type="gene ID" value="Gr19_v10_g5063"/>
</dbReference>
<evidence type="ECO:0000256" key="6">
    <source>
        <dbReference type="ARBA" id="ARBA00023136"/>
    </source>
</evidence>
<keyword evidence="7" id="KW-0325">Glycoprotein</keyword>
<dbReference type="EC" id="2.8.2.-" evidence="8"/>